<protein>
    <recommendedName>
        <fullName evidence="4">GIY-YIG domain-containing protein</fullName>
    </recommendedName>
</protein>
<evidence type="ECO:0008006" key="4">
    <source>
        <dbReference type="Google" id="ProtNLM"/>
    </source>
</evidence>
<reference evidence="2 3" key="1">
    <citation type="journal article" date="2014" name="Genome Announc.">
        <title>Draft Genome Sequence of Propane- and Butane-Oxidizing Actinobacterium Rhodococcus ruber IEGM 231.</title>
        <authorList>
            <person name="Ivshina I.B."/>
            <person name="Kuyukina M.S."/>
            <person name="Krivoruchko A.V."/>
            <person name="Barbe V."/>
            <person name="Fischer C."/>
        </authorList>
    </citation>
    <scope>NUCLEOTIDE SEQUENCE [LARGE SCALE GENOMIC DNA]</scope>
</reference>
<sequence>MSRDHRTVNKRRTVLYRHFGEDGTLLYIGIAYDPGARWLQHMDKTWWHEVYSTRMEHFPDRESAEAAEKAAIIDERPMWNINFNENVTCPELAPDDVGDGMCYLPADWWPGSGDLEAARRKYTHIDVEECTGMFVEDAIRTNKRRKRWKSAWDARLRADNDFAKRRIADESKSVAPMPKVDRPMRTTKSTGRYTPPPNATRLPADFAPSRDNVAWVVEHCLLIDINESHRKFMEYYPKQVGLRGLRVDWNKTWREWMVRAEGWAEDAREREERAMMD</sequence>
<organism evidence="2 3">
    <name type="scientific">Rhodococcus ruber</name>
    <dbReference type="NCBI Taxonomy" id="1830"/>
    <lineage>
        <taxon>Bacteria</taxon>
        <taxon>Bacillati</taxon>
        <taxon>Actinomycetota</taxon>
        <taxon>Actinomycetes</taxon>
        <taxon>Mycobacteriales</taxon>
        <taxon>Nocardiaceae</taxon>
        <taxon>Rhodococcus</taxon>
    </lineage>
</organism>
<dbReference type="Proteomes" id="UP000042997">
    <property type="component" value="Unassembled WGS sequence"/>
</dbReference>
<dbReference type="RefSeq" id="WP_269572174.1">
    <property type="nucleotide sequence ID" value="NZ_JAPWIU010000041.1"/>
</dbReference>
<dbReference type="AlphaFoldDB" id="A0A098BLE5"/>
<accession>A0A098BLE5</accession>
<name>A0A098BLE5_9NOCA</name>
<evidence type="ECO:0000256" key="1">
    <source>
        <dbReference type="SAM" id="MobiDB-lite"/>
    </source>
</evidence>
<gene>
    <name evidence="2" type="ORF">RHRU231_450189</name>
</gene>
<proteinExistence type="predicted"/>
<evidence type="ECO:0000313" key="2">
    <source>
        <dbReference type="EMBL" id="CDZ89022.1"/>
    </source>
</evidence>
<dbReference type="EMBL" id="CCSD01000056">
    <property type="protein sequence ID" value="CDZ89022.1"/>
    <property type="molecule type" value="Genomic_DNA"/>
</dbReference>
<evidence type="ECO:0000313" key="3">
    <source>
        <dbReference type="Proteomes" id="UP000042997"/>
    </source>
</evidence>
<feature type="region of interest" description="Disordered" evidence="1">
    <location>
        <begin position="173"/>
        <end position="202"/>
    </location>
</feature>